<dbReference type="EMBL" id="CAJVPP010000095">
    <property type="protein sequence ID" value="CAG8442339.1"/>
    <property type="molecule type" value="Genomic_DNA"/>
</dbReference>
<evidence type="ECO:0000313" key="2">
    <source>
        <dbReference type="Proteomes" id="UP000789375"/>
    </source>
</evidence>
<gene>
    <name evidence="1" type="ORF">FMOSSE_LOCUS913</name>
</gene>
<evidence type="ECO:0000313" key="1">
    <source>
        <dbReference type="EMBL" id="CAG8442339.1"/>
    </source>
</evidence>
<name>A0A9N8VA19_FUNMO</name>
<dbReference type="AlphaFoldDB" id="A0A9N8VA19"/>
<protein>
    <submittedName>
        <fullName evidence="1">4778_t:CDS:1</fullName>
    </submittedName>
</protein>
<organism evidence="1 2">
    <name type="scientific">Funneliformis mosseae</name>
    <name type="common">Endomycorrhizal fungus</name>
    <name type="synonym">Glomus mosseae</name>
    <dbReference type="NCBI Taxonomy" id="27381"/>
    <lineage>
        <taxon>Eukaryota</taxon>
        <taxon>Fungi</taxon>
        <taxon>Fungi incertae sedis</taxon>
        <taxon>Mucoromycota</taxon>
        <taxon>Glomeromycotina</taxon>
        <taxon>Glomeromycetes</taxon>
        <taxon>Glomerales</taxon>
        <taxon>Glomeraceae</taxon>
        <taxon>Funneliformis</taxon>
    </lineage>
</organism>
<keyword evidence="2" id="KW-1185">Reference proteome</keyword>
<reference evidence="1" key="1">
    <citation type="submission" date="2021-06" db="EMBL/GenBank/DDBJ databases">
        <authorList>
            <person name="Kallberg Y."/>
            <person name="Tangrot J."/>
            <person name="Rosling A."/>
        </authorList>
    </citation>
    <scope>NUCLEOTIDE SEQUENCE</scope>
    <source>
        <strain evidence="1">87-6 pot B 2015</strain>
    </source>
</reference>
<proteinExistence type="predicted"/>
<comment type="caution">
    <text evidence="1">The sequence shown here is derived from an EMBL/GenBank/DDBJ whole genome shotgun (WGS) entry which is preliminary data.</text>
</comment>
<dbReference type="Proteomes" id="UP000789375">
    <property type="component" value="Unassembled WGS sequence"/>
</dbReference>
<sequence>MNEIYLNKKKKLQKNEAEFYDLNARPVKSLEKNLQQNLIDDNDIIRDESNIIISKH</sequence>
<accession>A0A9N8VA19</accession>